<sequence>MATLITGASAGLGAEYARAFAARGHDLVLVARRQEALETLATDLRAAHGVTVTVLARDLATAAAGAELVAATESAGITVDVLVNNAGFGTHGDLVDADPQRLADEIQLNCATLVDLTVRYLSGMRSRGRGTIINIASTAGFQPVPHMAVYGATKAFVLSFSEALWAEEKPHGIRVLAVCPGATDTEFFDIAGESAALGRKRTARQVVDRTLRELDSGKPSFVDGLANAVTAHLLTRLVPRRLLITVTGRLMGGTR</sequence>
<dbReference type="InterPro" id="IPR002347">
    <property type="entry name" value="SDR_fam"/>
</dbReference>
<name>A0A6N4W897_9MYCO</name>
<dbReference type="CDD" id="cd05233">
    <property type="entry name" value="SDR_c"/>
    <property type="match status" value="1"/>
</dbReference>
<dbReference type="Pfam" id="PF00106">
    <property type="entry name" value="adh_short"/>
    <property type="match status" value="1"/>
</dbReference>
<comment type="similarity">
    <text evidence="1 3">Belongs to the short-chain dehydrogenases/reductases (SDR) family.</text>
</comment>
<keyword evidence="2" id="KW-0560">Oxidoreductase</keyword>
<dbReference type="PIRSF" id="PIRSF000126">
    <property type="entry name" value="11-beta-HSD1"/>
    <property type="match status" value="1"/>
</dbReference>
<keyword evidence="5" id="KW-1185">Reference proteome</keyword>
<evidence type="ECO:0000256" key="1">
    <source>
        <dbReference type="ARBA" id="ARBA00006484"/>
    </source>
</evidence>
<accession>A0A6N4W897</accession>
<dbReference type="AlphaFoldDB" id="A0A6N4W897"/>
<dbReference type="EMBL" id="AP022620">
    <property type="protein sequence ID" value="BBZ75581.1"/>
    <property type="molecule type" value="Genomic_DNA"/>
</dbReference>
<dbReference type="Proteomes" id="UP000467249">
    <property type="component" value="Chromosome"/>
</dbReference>
<organism evidence="4 5">
    <name type="scientific">Mycolicibacterium anyangense</name>
    <dbReference type="NCBI Taxonomy" id="1431246"/>
    <lineage>
        <taxon>Bacteria</taxon>
        <taxon>Bacillati</taxon>
        <taxon>Actinomycetota</taxon>
        <taxon>Actinomycetes</taxon>
        <taxon>Mycobacteriales</taxon>
        <taxon>Mycobacteriaceae</taxon>
        <taxon>Mycolicibacterium</taxon>
    </lineage>
</organism>
<dbReference type="KEGG" id="many:MANY_09180"/>
<dbReference type="PANTHER" id="PTHR43086:SF3">
    <property type="entry name" value="NADP-DEPENDENT 3-HYDROXY ACID DEHYDROGENASE YDFG"/>
    <property type="match status" value="1"/>
</dbReference>
<dbReference type="Gene3D" id="3.40.50.720">
    <property type="entry name" value="NAD(P)-binding Rossmann-like Domain"/>
    <property type="match status" value="1"/>
</dbReference>
<dbReference type="PRINTS" id="PR00080">
    <property type="entry name" value="SDRFAMILY"/>
</dbReference>
<gene>
    <name evidence="4" type="ORF">MANY_09180</name>
</gene>
<evidence type="ECO:0000256" key="2">
    <source>
        <dbReference type="ARBA" id="ARBA00023002"/>
    </source>
</evidence>
<dbReference type="RefSeq" id="WP_163803166.1">
    <property type="nucleotide sequence ID" value="NZ_AP022620.1"/>
</dbReference>
<evidence type="ECO:0000313" key="4">
    <source>
        <dbReference type="EMBL" id="BBZ75581.1"/>
    </source>
</evidence>
<dbReference type="PRINTS" id="PR00081">
    <property type="entry name" value="GDHRDH"/>
</dbReference>
<evidence type="ECO:0000313" key="5">
    <source>
        <dbReference type="Proteomes" id="UP000467249"/>
    </source>
</evidence>
<evidence type="ECO:0000256" key="3">
    <source>
        <dbReference type="RuleBase" id="RU000363"/>
    </source>
</evidence>
<dbReference type="SUPFAM" id="SSF51735">
    <property type="entry name" value="NAD(P)-binding Rossmann-fold domains"/>
    <property type="match status" value="1"/>
</dbReference>
<proteinExistence type="inferred from homology"/>
<protein>
    <submittedName>
        <fullName evidence="4">Dehydrogenase</fullName>
    </submittedName>
</protein>
<dbReference type="InterPro" id="IPR036291">
    <property type="entry name" value="NAD(P)-bd_dom_sf"/>
</dbReference>
<dbReference type="GO" id="GO:0016491">
    <property type="term" value="F:oxidoreductase activity"/>
    <property type="evidence" value="ECO:0007669"/>
    <property type="project" value="UniProtKB-KW"/>
</dbReference>
<dbReference type="PANTHER" id="PTHR43086">
    <property type="entry name" value="VERY-LONG-CHAIN 3-OXOOACYL-COA REDUCTASE"/>
    <property type="match status" value="1"/>
</dbReference>
<reference evidence="4 5" key="1">
    <citation type="journal article" date="2019" name="Emerg. Microbes Infect.">
        <title>Comprehensive subspecies identification of 175 nontuberculous mycobacteria species based on 7547 genomic profiles.</title>
        <authorList>
            <person name="Matsumoto Y."/>
            <person name="Kinjo T."/>
            <person name="Motooka D."/>
            <person name="Nabeya D."/>
            <person name="Jung N."/>
            <person name="Uechi K."/>
            <person name="Horii T."/>
            <person name="Iida T."/>
            <person name="Fujita J."/>
            <person name="Nakamura S."/>
        </authorList>
    </citation>
    <scope>NUCLEOTIDE SEQUENCE [LARGE SCALE GENOMIC DNA]</scope>
    <source>
        <strain evidence="4 5">JCM 30275</strain>
    </source>
</reference>